<feature type="compositionally biased region" description="Low complexity" evidence="5">
    <location>
        <begin position="103"/>
        <end position="128"/>
    </location>
</feature>
<feature type="compositionally biased region" description="Basic and acidic residues" evidence="5">
    <location>
        <begin position="87"/>
        <end position="98"/>
    </location>
</feature>
<keyword evidence="4" id="KW-0175">Coiled coil</keyword>
<protein>
    <recommendedName>
        <fullName evidence="6">DNA endonuclease activator Ctp1 C-terminal domain-containing protein</fullName>
    </recommendedName>
</protein>
<feature type="region of interest" description="Disordered" evidence="5">
    <location>
        <begin position="689"/>
        <end position="717"/>
    </location>
</feature>
<feature type="coiled-coil region" evidence="4">
    <location>
        <begin position="147"/>
        <end position="209"/>
    </location>
</feature>
<evidence type="ECO:0000256" key="5">
    <source>
        <dbReference type="SAM" id="MobiDB-lite"/>
    </source>
</evidence>
<reference evidence="7 8" key="1">
    <citation type="submission" date="2016-05" db="EMBL/GenBank/DDBJ databases">
        <title>Genome sequencing reveals origins of a unique bacterial endosymbiosis in the earliest lineages of terrestrial Fungi.</title>
        <authorList>
            <consortium name="DOE Joint Genome Institute"/>
            <person name="Uehling J."/>
            <person name="Gryganskyi A."/>
            <person name="Hameed K."/>
            <person name="Tschaplinski T."/>
            <person name="Misztal P."/>
            <person name="Wu S."/>
            <person name="Desiro A."/>
            <person name="Vande Pol N."/>
            <person name="Du Z.-Y."/>
            <person name="Zienkiewicz A."/>
            <person name="Zienkiewicz K."/>
            <person name="Morin E."/>
            <person name="Tisserant E."/>
            <person name="Splivallo R."/>
            <person name="Hainaut M."/>
            <person name="Henrissat B."/>
            <person name="Ohm R."/>
            <person name="Kuo A."/>
            <person name="Yan J."/>
            <person name="Lipzen A."/>
            <person name="Nolan M."/>
            <person name="Labutti K."/>
            <person name="Barry K."/>
            <person name="Goldstein A."/>
            <person name="Labbe J."/>
            <person name="Schadt C."/>
            <person name="Tuskan G."/>
            <person name="Grigoriev I."/>
            <person name="Martin F."/>
            <person name="Vilgalys R."/>
            <person name="Bonito G."/>
        </authorList>
    </citation>
    <scope>NUCLEOTIDE SEQUENCE [LARGE SCALE GENOMIC DNA]</scope>
    <source>
        <strain evidence="7 8">AG-77</strain>
    </source>
</reference>
<dbReference type="GO" id="GO:0006281">
    <property type="term" value="P:DNA repair"/>
    <property type="evidence" value="ECO:0007669"/>
    <property type="project" value="InterPro"/>
</dbReference>
<feature type="region of interest" description="Disordered" evidence="5">
    <location>
        <begin position="215"/>
        <end position="259"/>
    </location>
</feature>
<evidence type="ECO:0000256" key="3">
    <source>
        <dbReference type="ARBA" id="ARBA00023242"/>
    </source>
</evidence>
<dbReference type="Proteomes" id="UP000078512">
    <property type="component" value="Unassembled WGS sequence"/>
</dbReference>
<feature type="compositionally biased region" description="Basic and acidic residues" evidence="5">
    <location>
        <begin position="793"/>
        <end position="810"/>
    </location>
</feature>
<comment type="subcellular location">
    <subcellularLocation>
        <location evidence="1">Nucleus</location>
    </subcellularLocation>
</comment>
<feature type="compositionally biased region" description="Low complexity" evidence="5">
    <location>
        <begin position="29"/>
        <end position="40"/>
    </location>
</feature>
<feature type="compositionally biased region" description="Basic and acidic residues" evidence="5">
    <location>
        <begin position="1"/>
        <end position="12"/>
    </location>
</feature>
<gene>
    <name evidence="7" type="ORF">K457DRAFT_30758</name>
</gene>
<feature type="region of interest" description="Disordered" evidence="5">
    <location>
        <begin position="284"/>
        <end position="315"/>
    </location>
</feature>
<feature type="compositionally biased region" description="Basic and acidic residues" evidence="5">
    <location>
        <begin position="483"/>
        <end position="496"/>
    </location>
</feature>
<feature type="compositionally biased region" description="Polar residues" evidence="5">
    <location>
        <begin position="450"/>
        <end position="460"/>
    </location>
</feature>
<evidence type="ECO:0000256" key="2">
    <source>
        <dbReference type="ARBA" id="ARBA00022763"/>
    </source>
</evidence>
<feature type="region of interest" description="Disordered" evidence="5">
    <location>
        <begin position="1"/>
        <end position="131"/>
    </location>
</feature>
<evidence type="ECO:0000259" key="6">
    <source>
        <dbReference type="Pfam" id="PF08573"/>
    </source>
</evidence>
<evidence type="ECO:0000313" key="8">
    <source>
        <dbReference type="Proteomes" id="UP000078512"/>
    </source>
</evidence>
<feature type="compositionally biased region" description="Low complexity" evidence="5">
    <location>
        <begin position="69"/>
        <end position="83"/>
    </location>
</feature>
<evidence type="ECO:0000256" key="1">
    <source>
        <dbReference type="ARBA" id="ARBA00004123"/>
    </source>
</evidence>
<feature type="region of interest" description="Disordered" evidence="5">
    <location>
        <begin position="618"/>
        <end position="639"/>
    </location>
</feature>
<feature type="compositionally biased region" description="Polar residues" evidence="5">
    <location>
        <begin position="517"/>
        <end position="528"/>
    </location>
</feature>
<feature type="compositionally biased region" description="Polar residues" evidence="5">
    <location>
        <begin position="584"/>
        <end position="601"/>
    </location>
</feature>
<feature type="region of interest" description="Disordered" evidence="5">
    <location>
        <begin position="432"/>
        <end position="601"/>
    </location>
</feature>
<dbReference type="Pfam" id="PF08573">
    <property type="entry name" value="SAE2"/>
    <property type="match status" value="1"/>
</dbReference>
<proteinExistence type="predicted"/>
<dbReference type="OrthoDB" id="5801062at2759"/>
<dbReference type="STRING" id="1314771.A0A197K338"/>
<feature type="compositionally biased region" description="Basic and acidic residues" evidence="5">
    <location>
        <begin position="215"/>
        <end position="224"/>
    </location>
</feature>
<organism evidence="7 8">
    <name type="scientific">Linnemannia elongata AG-77</name>
    <dbReference type="NCBI Taxonomy" id="1314771"/>
    <lineage>
        <taxon>Eukaryota</taxon>
        <taxon>Fungi</taxon>
        <taxon>Fungi incertae sedis</taxon>
        <taxon>Mucoromycota</taxon>
        <taxon>Mortierellomycotina</taxon>
        <taxon>Mortierellomycetes</taxon>
        <taxon>Mortierellales</taxon>
        <taxon>Mortierellaceae</taxon>
        <taxon>Linnemannia</taxon>
    </lineage>
</organism>
<accession>A0A197K338</accession>
<feature type="compositionally biased region" description="Polar residues" evidence="5">
    <location>
        <begin position="41"/>
        <end position="62"/>
    </location>
</feature>
<evidence type="ECO:0000256" key="4">
    <source>
        <dbReference type="SAM" id="Coils"/>
    </source>
</evidence>
<feature type="domain" description="DNA endonuclease activator Ctp1 C-terminal" evidence="6">
    <location>
        <begin position="842"/>
        <end position="936"/>
    </location>
</feature>
<feature type="region of interest" description="Disordered" evidence="5">
    <location>
        <begin position="909"/>
        <end position="989"/>
    </location>
</feature>
<keyword evidence="3" id="KW-0539">Nucleus</keyword>
<dbReference type="InterPro" id="IPR013882">
    <property type="entry name" value="Ctp1_C"/>
</dbReference>
<feature type="compositionally biased region" description="Low complexity" evidence="5">
    <location>
        <begin position="977"/>
        <end position="989"/>
    </location>
</feature>
<dbReference type="AlphaFoldDB" id="A0A197K338"/>
<name>A0A197K338_9FUNG</name>
<dbReference type="EMBL" id="KV442029">
    <property type="protein sequence ID" value="OAQ31603.1"/>
    <property type="molecule type" value="Genomic_DNA"/>
</dbReference>
<keyword evidence="2" id="KW-0227">DNA damage</keyword>
<feature type="compositionally biased region" description="Basic and acidic residues" evidence="5">
    <location>
        <begin position="935"/>
        <end position="958"/>
    </location>
</feature>
<sequence>MRPDETLSHADADAGQAPARPPHPQIQSTTQAPAPKTTTARQHPNASNHSSHHTQAVAANTNIRRKQAPKPQQQHTPNQQHQPSEAQPRRRQEEVQEHHARKSSSSAAQSSASNRDKSNSSSRQQQRSTAETSNYNFAAPMAIHDHLMQAAHHAQALQQRNAELEAENRILKEAVQRHKLSAIDWCMTAKEYQQDRNMMTLRLEELEMELARMAHSKKADKAGGRADNTTAEPSTSRPSSHQKPSEAKTLAQTARNDEDDNDLTARHQFLSQSITQILDEITPKKKEPGLPIHGKAHNGGQNQDADTRSPKLPSALKEPLKPFNCKCGCQEELRAWKTRCKFAENRATAQELRCEQMIVYKDAYKTKWTQWREDQIQQQYQQRMREAMPLNASQYMSPFQTAIPQQQYLQQQQYQRSLPVSSYEGGFKRARFELEGSETSSQRQERTERNTIYNQITTSFVPGGQAERRKSSTNIRRATGKGSAEEPHILVDRDDGSSSEGFVGPSASPKRPRMETTVLNSSDGNDTSVEYEGSAMSPTFPSDMTLRLRQYQVHSEDDDDDSDGYTSPSNRPTLRGQPRHRQESPSTPLSRSYRKATTSFAQQEQQWITVAPDSIPAEDHAPASLHDYASDRSSPPMFDTADFITQKTSARSYTAAKGVKGSPAHRQAGGEVNSGLRAGVMMRAGAAKTTTTDKHHSKPSRMAAVPNGGRQNSSSAEPFTVYEDPDPVPPASVVLETPLEFQGIRGDKPVPTTKATLEVIEIAEDDHAAPGNVSHGGDGGERADVDIEDNDGGSDKENSPPEAGVIERRDSDGMVDFEETSVTSARRDISPPKANVPEERIYNYTERRKSKRKLMHGHNCECCRRFYEITGPLPLPDGYSHFFQPIPRPGEKEVWEKTDGERLQDRIQQVSRHRVQHMPPMTPPGYWDTDFPSTPERKKWDEIDRERRERKRQQESHQTEQQLQRQQYDGGGGSSGRAGPSGLSSRSKF</sequence>
<dbReference type="GO" id="GO:0005634">
    <property type="term" value="C:nucleus"/>
    <property type="evidence" value="ECO:0007669"/>
    <property type="project" value="UniProtKB-SubCell"/>
</dbReference>
<feature type="region of interest" description="Disordered" evidence="5">
    <location>
        <begin position="763"/>
        <end position="810"/>
    </location>
</feature>
<evidence type="ECO:0000313" key="7">
    <source>
        <dbReference type="EMBL" id="OAQ31603.1"/>
    </source>
</evidence>
<feature type="compositionally biased region" description="Polar residues" evidence="5">
    <location>
        <begin position="227"/>
        <end position="242"/>
    </location>
</feature>
<keyword evidence="8" id="KW-1185">Reference proteome</keyword>